<dbReference type="Gene3D" id="3.30.710.10">
    <property type="entry name" value="Potassium Channel Kv1.1, Chain A"/>
    <property type="match status" value="1"/>
</dbReference>
<proteinExistence type="predicted"/>
<reference evidence="2 3" key="1">
    <citation type="journal article" date="2018" name="Evol. Lett.">
        <title>Horizontal gene cluster transfer increased hallucinogenic mushroom diversity.</title>
        <authorList>
            <person name="Reynolds H.T."/>
            <person name="Vijayakumar V."/>
            <person name="Gluck-Thaler E."/>
            <person name="Korotkin H.B."/>
            <person name="Matheny P.B."/>
            <person name="Slot J.C."/>
        </authorList>
    </citation>
    <scope>NUCLEOTIDE SEQUENCE [LARGE SCALE GENOMIC DNA]</scope>
    <source>
        <strain evidence="2 3">2631</strain>
    </source>
</reference>
<dbReference type="SUPFAM" id="SSF54695">
    <property type="entry name" value="POZ domain"/>
    <property type="match status" value="1"/>
</dbReference>
<dbReference type="Pfam" id="PF00651">
    <property type="entry name" value="BTB"/>
    <property type="match status" value="1"/>
</dbReference>
<keyword evidence="3" id="KW-1185">Reference proteome</keyword>
<dbReference type="AlphaFoldDB" id="A0A409XMA7"/>
<gene>
    <name evidence="2" type="ORF">CVT25_000763</name>
</gene>
<feature type="domain" description="BTB" evidence="1">
    <location>
        <begin position="204"/>
        <end position="287"/>
    </location>
</feature>
<dbReference type="InterPro" id="IPR011333">
    <property type="entry name" value="SKP1/BTB/POZ_sf"/>
</dbReference>
<evidence type="ECO:0000259" key="1">
    <source>
        <dbReference type="PROSITE" id="PS50097"/>
    </source>
</evidence>
<dbReference type="InParanoid" id="A0A409XMA7"/>
<comment type="caution">
    <text evidence="2">The sequence shown here is derived from an EMBL/GenBank/DDBJ whole genome shotgun (WGS) entry which is preliminary data.</text>
</comment>
<evidence type="ECO:0000313" key="2">
    <source>
        <dbReference type="EMBL" id="PPQ91888.1"/>
    </source>
</evidence>
<dbReference type="OrthoDB" id="2130750at2759"/>
<protein>
    <recommendedName>
        <fullName evidence="1">BTB domain-containing protein</fullName>
    </recommendedName>
</protein>
<dbReference type="PROSITE" id="PS50097">
    <property type="entry name" value="BTB"/>
    <property type="match status" value="1"/>
</dbReference>
<sequence length="636" mass="71495">MTEPAETTVVAAAAAGTTPDESYSPLEEILKTSISVWQTHLKSSFRHAKSRFGDVVWEVNKSIGKERDHNENLIEIWGHKAILYARVPAAYRDQYFPRKDGSGTSPLPYATVSGSVSPKWQEGLLATDPEPFDSSHASCLLRLSVSKFDEQSLTRVLRGFYAENKGPKEKAPLSDVTESNPAVKRLLTGLQGDLLFAWRARLNSDVRIVVPQPEEDPPVYVFWSHRFLLASRSPYFKGVLAKCAIAEKEGPASDEVLTLALPIPTFTPPGFFFILGFIYTGTLNYFNRTYDLSTAFSIFKGSRYLDIATLTAEIRVRFVEEMMHGLFHAFATDEEYERLVGQKWNGMAKAGGCSCRQCSRRIPRVLEFALEEDVMDNVILRGVRRASVALFGEGWCTPEFGGLSRSSKECAMKDIKVLATAINVFPLLFKAETALTQLETMDNADNDLSITDMVVDVRDALDQVLFTDPDSCFESEEWMRVMKDCISDNEDRKNQAESELGWVLKALSRCLDDHHARALYHSLGQLLVPSRVSDFFHLSPTLKNLFYASTYINYIFDAESFFFDIIHILKFFRTGSTFNIEELDPSYRAYPANLDAANISLYSYPSSHTISTDYGLFYTRMALSVDSIGNASSDEE</sequence>
<accession>A0A409XMA7</accession>
<dbReference type="Proteomes" id="UP000283269">
    <property type="component" value="Unassembled WGS sequence"/>
</dbReference>
<dbReference type="STRING" id="93625.A0A409XMA7"/>
<dbReference type="EMBL" id="NHYD01001227">
    <property type="protein sequence ID" value="PPQ91888.1"/>
    <property type="molecule type" value="Genomic_DNA"/>
</dbReference>
<dbReference type="InterPro" id="IPR000210">
    <property type="entry name" value="BTB/POZ_dom"/>
</dbReference>
<organism evidence="2 3">
    <name type="scientific">Psilocybe cyanescens</name>
    <dbReference type="NCBI Taxonomy" id="93625"/>
    <lineage>
        <taxon>Eukaryota</taxon>
        <taxon>Fungi</taxon>
        <taxon>Dikarya</taxon>
        <taxon>Basidiomycota</taxon>
        <taxon>Agaricomycotina</taxon>
        <taxon>Agaricomycetes</taxon>
        <taxon>Agaricomycetidae</taxon>
        <taxon>Agaricales</taxon>
        <taxon>Agaricineae</taxon>
        <taxon>Strophariaceae</taxon>
        <taxon>Psilocybe</taxon>
    </lineage>
</organism>
<dbReference type="CDD" id="cd18186">
    <property type="entry name" value="BTB_POZ_ZBTB_KLHL-like"/>
    <property type="match status" value="1"/>
</dbReference>
<name>A0A409XMA7_PSICY</name>
<evidence type="ECO:0000313" key="3">
    <source>
        <dbReference type="Proteomes" id="UP000283269"/>
    </source>
</evidence>